<keyword evidence="4" id="KW-0472">Membrane</keyword>
<proteinExistence type="predicted"/>
<evidence type="ECO:0000256" key="3">
    <source>
        <dbReference type="PROSITE-ProRule" id="PRU00339"/>
    </source>
</evidence>
<name>A0A2M9BLQ3_9BACT</name>
<sequence length="400" mass="44541">MNSYSNIGRVQLLLQHQRPADAEQEARRQLRDDPDNSPLLCLLALAQMAQEQLPAAQATAEQAIHLDPENAFAFYVLSAVQLRQQDIPAALLAIEEALSLNPEDTDYQHVLGQIRFQQGQLHAALRAAEAGLAADPAHVDCLGLRARCLARLGRRDEASLNLDEALRQDPTDAGTHADLGWVALERGRAKEAAKHFQEALRLNPTSDYAREGLVAALKSRFWLYNWFYRYTVWTQTMSPNMRQGMFIGLFVLSRLVPVLLPLYLVLVYMSWFAEPLFNSLLRFNRYGRYALSEEDTRYSNQFLALLLSGLGLLGAGYFSALPVLTTAGIVALALLFPLVGTQRQWQHKRRQQSRWAGWGLAAVGAVAVLAQALNLPAEGGIFLAFLGGTLAYIWLMALRS</sequence>
<evidence type="ECO:0000313" key="6">
    <source>
        <dbReference type="Proteomes" id="UP000228535"/>
    </source>
</evidence>
<dbReference type="EMBL" id="PGFA01000001">
    <property type="protein sequence ID" value="PJJ58879.1"/>
    <property type="molecule type" value="Genomic_DNA"/>
</dbReference>
<feature type="repeat" description="TPR" evidence="3">
    <location>
        <begin position="173"/>
        <end position="206"/>
    </location>
</feature>
<dbReference type="PROSITE" id="PS50005">
    <property type="entry name" value="TPR"/>
    <property type="match status" value="2"/>
</dbReference>
<dbReference type="Pfam" id="PF07719">
    <property type="entry name" value="TPR_2"/>
    <property type="match status" value="1"/>
</dbReference>
<evidence type="ECO:0000256" key="1">
    <source>
        <dbReference type="ARBA" id="ARBA00022737"/>
    </source>
</evidence>
<dbReference type="InterPro" id="IPR013105">
    <property type="entry name" value="TPR_2"/>
</dbReference>
<keyword evidence="4" id="KW-0812">Transmembrane</keyword>
<feature type="transmembrane region" description="Helical" evidence="4">
    <location>
        <begin position="379"/>
        <end position="398"/>
    </location>
</feature>
<dbReference type="InterPro" id="IPR051685">
    <property type="entry name" value="Ycf3/AcsC/BcsC/TPR_MFPF"/>
</dbReference>
<comment type="caution">
    <text evidence="5">The sequence shown here is derived from an EMBL/GenBank/DDBJ whole genome shotgun (WGS) entry which is preliminary data.</text>
</comment>
<dbReference type="SUPFAM" id="SSF48452">
    <property type="entry name" value="TPR-like"/>
    <property type="match status" value="1"/>
</dbReference>
<keyword evidence="2 3" id="KW-0802">TPR repeat</keyword>
<feature type="repeat" description="TPR" evidence="3">
    <location>
        <begin position="71"/>
        <end position="104"/>
    </location>
</feature>
<keyword evidence="4" id="KW-1133">Transmembrane helix</keyword>
<dbReference type="Proteomes" id="UP000228535">
    <property type="component" value="Unassembled WGS sequence"/>
</dbReference>
<evidence type="ECO:0000313" key="5">
    <source>
        <dbReference type="EMBL" id="PJJ58879.1"/>
    </source>
</evidence>
<keyword evidence="6" id="KW-1185">Reference proteome</keyword>
<evidence type="ECO:0000256" key="4">
    <source>
        <dbReference type="SAM" id="Phobius"/>
    </source>
</evidence>
<dbReference type="InterPro" id="IPR019734">
    <property type="entry name" value="TPR_rpt"/>
</dbReference>
<dbReference type="Pfam" id="PF12895">
    <property type="entry name" value="ANAPC3"/>
    <property type="match status" value="1"/>
</dbReference>
<gene>
    <name evidence="5" type="ORF">CLV45_0290</name>
</gene>
<dbReference type="OrthoDB" id="1489995at2"/>
<feature type="transmembrane region" description="Helical" evidence="4">
    <location>
        <begin position="302"/>
        <end position="335"/>
    </location>
</feature>
<dbReference type="AlphaFoldDB" id="A0A2M9BLQ3"/>
<organism evidence="5 6">
    <name type="scientific">Hymenobacter chitinivorans DSM 11115</name>
    <dbReference type="NCBI Taxonomy" id="1121954"/>
    <lineage>
        <taxon>Bacteria</taxon>
        <taxon>Pseudomonadati</taxon>
        <taxon>Bacteroidota</taxon>
        <taxon>Cytophagia</taxon>
        <taxon>Cytophagales</taxon>
        <taxon>Hymenobacteraceae</taxon>
        <taxon>Hymenobacter</taxon>
    </lineage>
</organism>
<dbReference type="PANTHER" id="PTHR44943">
    <property type="entry name" value="CELLULOSE SYNTHASE OPERON PROTEIN C"/>
    <property type="match status" value="1"/>
</dbReference>
<dbReference type="Gene3D" id="1.25.40.10">
    <property type="entry name" value="Tetratricopeptide repeat domain"/>
    <property type="match status" value="1"/>
</dbReference>
<keyword evidence="1" id="KW-0677">Repeat</keyword>
<reference evidence="5 6" key="1">
    <citation type="submission" date="2017-11" db="EMBL/GenBank/DDBJ databases">
        <title>Genomic Encyclopedia of Archaeal and Bacterial Type Strains, Phase II (KMG-II): From Individual Species to Whole Genera.</title>
        <authorList>
            <person name="Goeker M."/>
        </authorList>
    </citation>
    <scope>NUCLEOTIDE SEQUENCE [LARGE SCALE GENOMIC DNA]</scope>
    <source>
        <strain evidence="5 6">DSM 11115</strain>
    </source>
</reference>
<evidence type="ECO:0000256" key="2">
    <source>
        <dbReference type="ARBA" id="ARBA00022803"/>
    </source>
</evidence>
<dbReference type="InterPro" id="IPR011990">
    <property type="entry name" value="TPR-like_helical_dom_sf"/>
</dbReference>
<protein>
    <submittedName>
        <fullName evidence="5">Tetratricopeptide repeat protein</fullName>
    </submittedName>
</protein>
<feature type="transmembrane region" description="Helical" evidence="4">
    <location>
        <begin position="246"/>
        <end position="271"/>
    </location>
</feature>
<accession>A0A2M9BLQ3</accession>
<dbReference type="RefSeq" id="WP_157807225.1">
    <property type="nucleotide sequence ID" value="NZ_PGFA01000001.1"/>
</dbReference>
<dbReference type="PANTHER" id="PTHR44943:SF8">
    <property type="entry name" value="TPR REPEAT-CONTAINING PROTEIN MJ0263"/>
    <property type="match status" value="1"/>
</dbReference>
<dbReference type="SMART" id="SM00028">
    <property type="entry name" value="TPR"/>
    <property type="match status" value="5"/>
</dbReference>
<feature type="transmembrane region" description="Helical" evidence="4">
    <location>
        <begin position="355"/>
        <end position="373"/>
    </location>
</feature>